<evidence type="ECO:0000256" key="2">
    <source>
        <dbReference type="ARBA" id="ARBA00022801"/>
    </source>
</evidence>
<comment type="pathway">
    <text evidence="4 6">Cofactor biosynthesis; NAD(+) biosynthesis; quinolinate from L-kynurenine: step 2/3.</text>
</comment>
<dbReference type="AlphaFoldDB" id="A0A8J8FG51"/>
<protein>
    <recommendedName>
        <fullName evidence="4 5">Kynureninase</fullName>
        <ecNumber evidence="4 5">3.7.1.3</ecNumber>
    </recommendedName>
    <alternativeName>
        <fullName evidence="4">L-kynurenine hydrolase</fullName>
    </alternativeName>
</protein>
<comment type="similarity">
    <text evidence="4 6">Belongs to the kynureninase family.</text>
</comment>
<dbReference type="PANTHER" id="PTHR14084:SF0">
    <property type="entry name" value="KYNURENINASE"/>
    <property type="match status" value="1"/>
</dbReference>
<feature type="binding site" evidence="4">
    <location>
        <begin position="133"/>
        <end position="136"/>
    </location>
    <ligand>
        <name>pyridoxal 5'-phosphate</name>
        <dbReference type="ChEBI" id="CHEBI:597326"/>
    </ligand>
</feature>
<evidence type="ECO:0000313" key="7">
    <source>
        <dbReference type="EMBL" id="NNV57435.1"/>
    </source>
</evidence>
<comment type="function">
    <text evidence="4 6">Catalyzes the cleavage of L-kynurenine (L-Kyn) and L-3-hydroxykynurenine (L-3OHKyn) into anthranilic acid (AA) and 3-hydroxyanthranilic acid (3-OHAA), respectively.</text>
</comment>
<dbReference type="PANTHER" id="PTHR14084">
    <property type="entry name" value="KYNURENINASE"/>
    <property type="match status" value="1"/>
</dbReference>
<feature type="binding site" evidence="4">
    <location>
        <position position="274"/>
    </location>
    <ligand>
        <name>pyridoxal 5'-phosphate</name>
        <dbReference type="ChEBI" id="CHEBI:597326"/>
    </ligand>
</feature>
<evidence type="ECO:0000313" key="8">
    <source>
        <dbReference type="Proteomes" id="UP000598971"/>
    </source>
</evidence>
<keyword evidence="1 4" id="KW-0662">Pyridine nucleotide biosynthesis</keyword>
<comment type="cofactor">
    <cofactor evidence="4 6">
        <name>pyridoxal 5'-phosphate</name>
        <dbReference type="ChEBI" id="CHEBI:597326"/>
    </cofactor>
</comment>
<feature type="binding site" evidence="4">
    <location>
        <position position="221"/>
    </location>
    <ligand>
        <name>pyridoxal 5'-phosphate</name>
        <dbReference type="ChEBI" id="CHEBI:597326"/>
    </ligand>
</feature>
<gene>
    <name evidence="4 7" type="primary">kynU</name>
    <name evidence="7" type="ORF">GD597_18325</name>
</gene>
<dbReference type="GO" id="GO:0043420">
    <property type="term" value="P:anthranilate metabolic process"/>
    <property type="evidence" value="ECO:0007669"/>
    <property type="project" value="TreeGrafter"/>
</dbReference>
<feature type="binding site" evidence="4">
    <location>
        <position position="218"/>
    </location>
    <ligand>
        <name>pyridoxal 5'-phosphate</name>
        <dbReference type="ChEBI" id="CHEBI:597326"/>
    </ligand>
</feature>
<dbReference type="HAMAP" id="MF_01970">
    <property type="entry name" value="Kynureninase"/>
    <property type="match status" value="1"/>
</dbReference>
<dbReference type="Gene3D" id="3.90.1150.10">
    <property type="entry name" value="Aspartate Aminotransferase, domain 1"/>
    <property type="match status" value="1"/>
</dbReference>
<dbReference type="GO" id="GO:0030429">
    <property type="term" value="F:kynureninase activity"/>
    <property type="evidence" value="ECO:0007669"/>
    <property type="project" value="UniProtKB-UniRule"/>
</dbReference>
<feature type="binding site" evidence="4">
    <location>
        <position position="105"/>
    </location>
    <ligand>
        <name>pyridoxal 5'-phosphate</name>
        <dbReference type="ChEBI" id="CHEBI:597326"/>
    </ligand>
</feature>
<dbReference type="GO" id="GO:0019805">
    <property type="term" value="P:quinolinate biosynthetic process"/>
    <property type="evidence" value="ECO:0007669"/>
    <property type="project" value="UniProtKB-UniRule"/>
</dbReference>
<dbReference type="Pfam" id="PF22580">
    <property type="entry name" value="KYNU_C"/>
    <property type="match status" value="1"/>
</dbReference>
<dbReference type="FunFam" id="3.40.640.10:FF:000031">
    <property type="entry name" value="Kynureninase"/>
    <property type="match status" value="1"/>
</dbReference>
<dbReference type="RefSeq" id="WP_171609381.1">
    <property type="nucleotide sequence ID" value="NZ_WHPF01000015.1"/>
</dbReference>
<comment type="caution">
    <text evidence="7">The sequence shown here is derived from an EMBL/GenBank/DDBJ whole genome shotgun (WGS) entry which is preliminary data.</text>
</comment>
<comment type="catalytic activity">
    <reaction evidence="6">
        <text>3-hydroxy-L-kynurenine + H2O = 3-hydroxyanthranilate + L-alanine + H(+)</text>
        <dbReference type="Rhea" id="RHEA:25143"/>
        <dbReference type="ChEBI" id="CHEBI:15377"/>
        <dbReference type="ChEBI" id="CHEBI:15378"/>
        <dbReference type="ChEBI" id="CHEBI:36559"/>
        <dbReference type="ChEBI" id="CHEBI:57972"/>
        <dbReference type="ChEBI" id="CHEBI:58125"/>
        <dbReference type="EC" id="3.7.1.3"/>
    </reaction>
</comment>
<keyword evidence="2 4" id="KW-0378">Hydrolase</keyword>
<dbReference type="InterPro" id="IPR015422">
    <property type="entry name" value="PyrdxlP-dep_Trfase_small"/>
</dbReference>
<feature type="modified residue" description="N6-(pyridoxal phosphate)lysine" evidence="4">
    <location>
        <position position="244"/>
    </location>
</feature>
<dbReference type="GO" id="GO:0019441">
    <property type="term" value="P:L-tryptophan catabolic process to kynurenine"/>
    <property type="evidence" value="ECO:0007669"/>
    <property type="project" value="TreeGrafter"/>
</dbReference>
<feature type="binding site" evidence="4">
    <location>
        <position position="243"/>
    </location>
    <ligand>
        <name>pyridoxal 5'-phosphate</name>
        <dbReference type="ChEBI" id="CHEBI:597326"/>
    </ligand>
</feature>
<keyword evidence="8" id="KW-1185">Reference proteome</keyword>
<dbReference type="EMBL" id="WHPF01000015">
    <property type="protein sequence ID" value="NNV57435.1"/>
    <property type="molecule type" value="Genomic_DNA"/>
</dbReference>
<sequence length="425" mass="47401">MQFQNSLSFAQSLDAADALAPYRGQFYFPQHNDRDVIYFCGNSLGLQPKNVAAAIEIELATWRNLAIEGYFKGPHPWLHYHEFLRGSLAQIVGAKPEEITVMNALTVNLHLMMLSFYQPTAQRYKIIMEAGAFPSDQYAIETQVKHHGFRPDDAIIEIAPRPGEKLISQEDILTAIEANSTSLAMVVFGGINYYTGQLFNIEAITAAAHKAGAIAGWDLAHVTGNVPTQLHQWNVDFAVWCSYKYLNAGPGAAAGVFVHEHYAQQTQLPRLAGWWGNDESTRFKMEKGFFAKPNASGWNLSTTPVFNMVALKASLQLFDAAGMQNLRNKSMLLTNFLAYLLEPLQKNIFSIITPDNEAERGAQLCLFFTKKGRAVYEALLANGIVVDYREPGVIRIAPTPLYCSFTDVYECVQIMQQVLQNTGEE</sequence>
<proteinExistence type="inferred from homology"/>
<keyword evidence="3 4" id="KW-0663">Pyridoxal phosphate</keyword>
<dbReference type="InterPro" id="IPR015421">
    <property type="entry name" value="PyrdxlP-dep_Trfase_major"/>
</dbReference>
<evidence type="ECO:0000256" key="4">
    <source>
        <dbReference type="HAMAP-Rule" id="MF_01970"/>
    </source>
</evidence>
<comment type="caution">
    <text evidence="4">Lacks conserved residue(s) required for the propagation of feature annotation.</text>
</comment>
<dbReference type="UniPathway" id="UPA00334">
    <property type="reaction ID" value="UER00455"/>
</dbReference>
<dbReference type="SUPFAM" id="SSF53383">
    <property type="entry name" value="PLP-dependent transferases"/>
    <property type="match status" value="1"/>
</dbReference>
<feature type="binding site" evidence="4">
    <location>
        <position position="302"/>
    </location>
    <ligand>
        <name>pyridoxal 5'-phosphate</name>
        <dbReference type="ChEBI" id="CHEBI:597326"/>
    </ligand>
</feature>
<dbReference type="Gene3D" id="3.40.640.10">
    <property type="entry name" value="Type I PLP-dependent aspartate aminotransferase-like (Major domain)"/>
    <property type="match status" value="1"/>
</dbReference>
<evidence type="ECO:0000256" key="1">
    <source>
        <dbReference type="ARBA" id="ARBA00022642"/>
    </source>
</evidence>
<dbReference type="GO" id="GO:0030170">
    <property type="term" value="F:pyridoxal phosphate binding"/>
    <property type="evidence" value="ECO:0007669"/>
    <property type="project" value="UniProtKB-UniRule"/>
</dbReference>
<dbReference type="InterPro" id="IPR010111">
    <property type="entry name" value="Kynureninase"/>
</dbReference>
<feature type="binding site" evidence="4">
    <location>
        <position position="106"/>
    </location>
    <ligand>
        <name>pyridoxal 5'-phosphate</name>
        <dbReference type="ChEBI" id="CHEBI:597326"/>
    </ligand>
</feature>
<dbReference type="GO" id="GO:0009435">
    <property type="term" value="P:NAD+ biosynthetic process"/>
    <property type="evidence" value="ECO:0007669"/>
    <property type="project" value="UniProtKB-UniRule"/>
</dbReference>
<evidence type="ECO:0000256" key="5">
    <source>
        <dbReference type="NCBIfam" id="TIGR01814"/>
    </source>
</evidence>
<dbReference type="NCBIfam" id="TIGR01814">
    <property type="entry name" value="kynureninase"/>
    <property type="match status" value="1"/>
</dbReference>
<accession>A0A8J8FG51</accession>
<dbReference type="PIRSF" id="PIRSF038800">
    <property type="entry name" value="KYNU"/>
    <property type="match status" value="1"/>
</dbReference>
<dbReference type="UniPathway" id="UPA00253">
    <property type="reaction ID" value="UER00329"/>
</dbReference>
<dbReference type="GO" id="GO:0097053">
    <property type="term" value="P:L-kynurenine catabolic process"/>
    <property type="evidence" value="ECO:0007669"/>
    <property type="project" value="UniProtKB-UniRule"/>
</dbReference>
<dbReference type="InterPro" id="IPR015424">
    <property type="entry name" value="PyrdxlP-dep_Trfase"/>
</dbReference>
<evidence type="ECO:0000256" key="6">
    <source>
        <dbReference type="PIRNR" id="PIRNR038800"/>
    </source>
</evidence>
<comment type="subunit">
    <text evidence="4 6">Homodimer.</text>
</comment>
<dbReference type="Proteomes" id="UP000598971">
    <property type="component" value="Unassembled WGS sequence"/>
</dbReference>
<comment type="pathway">
    <text evidence="4 6">Amino-acid degradation; L-kynurenine degradation; L-alanine and anthranilate from L-kynurenine: step 1/1.</text>
</comment>
<evidence type="ECO:0000256" key="3">
    <source>
        <dbReference type="ARBA" id="ARBA00022898"/>
    </source>
</evidence>
<reference evidence="7" key="1">
    <citation type="submission" date="2019-10" db="EMBL/GenBank/DDBJ databases">
        <title>Draft genome sequence of Panacibacter sp. KCS-6.</title>
        <authorList>
            <person name="Yim K.J."/>
        </authorList>
    </citation>
    <scope>NUCLEOTIDE SEQUENCE</scope>
    <source>
        <strain evidence="7">KCS-6</strain>
    </source>
</reference>
<comment type="catalytic activity">
    <reaction evidence="4 6">
        <text>L-kynurenine + H2O = anthranilate + L-alanine + H(+)</text>
        <dbReference type="Rhea" id="RHEA:16813"/>
        <dbReference type="ChEBI" id="CHEBI:15377"/>
        <dbReference type="ChEBI" id="CHEBI:15378"/>
        <dbReference type="ChEBI" id="CHEBI:16567"/>
        <dbReference type="ChEBI" id="CHEBI:57959"/>
        <dbReference type="ChEBI" id="CHEBI:57972"/>
        <dbReference type="EC" id="3.7.1.3"/>
    </reaction>
</comment>
<dbReference type="GO" id="GO:0005737">
    <property type="term" value="C:cytoplasm"/>
    <property type="evidence" value="ECO:0007669"/>
    <property type="project" value="UniProtKB-UniRule"/>
</dbReference>
<name>A0A8J8FG51_9BACT</name>
<organism evidence="7 8">
    <name type="scientific">Limnovirga soli</name>
    <dbReference type="NCBI Taxonomy" id="2656915"/>
    <lineage>
        <taxon>Bacteria</taxon>
        <taxon>Pseudomonadati</taxon>
        <taxon>Bacteroidota</taxon>
        <taxon>Chitinophagia</taxon>
        <taxon>Chitinophagales</taxon>
        <taxon>Chitinophagaceae</taxon>
        <taxon>Limnovirga</taxon>
    </lineage>
</organism>
<dbReference type="EC" id="3.7.1.3" evidence="4 5"/>